<evidence type="ECO:0000256" key="1">
    <source>
        <dbReference type="ARBA" id="ARBA00023015"/>
    </source>
</evidence>
<evidence type="ECO:0000313" key="5">
    <source>
        <dbReference type="EMBL" id="SEN28147.1"/>
    </source>
</evidence>
<dbReference type="Proteomes" id="UP000181951">
    <property type="component" value="Unassembled WGS sequence"/>
</dbReference>
<evidence type="ECO:0000256" key="3">
    <source>
        <dbReference type="ARBA" id="ARBA00023163"/>
    </source>
</evidence>
<dbReference type="GO" id="GO:0003700">
    <property type="term" value="F:DNA-binding transcription factor activity"/>
    <property type="evidence" value="ECO:0007669"/>
    <property type="project" value="InterPro"/>
</dbReference>
<dbReference type="InterPro" id="IPR000524">
    <property type="entry name" value="Tscrpt_reg_HTH_GntR"/>
</dbReference>
<dbReference type="PANTHER" id="PTHR43537:SF24">
    <property type="entry name" value="GLUCONATE OPERON TRANSCRIPTIONAL REPRESSOR"/>
    <property type="match status" value="1"/>
</dbReference>
<sequence length="219" mass="22997">MHTLPYAGRVQQTESARAQLRDLIVAGAYAPGERLTETEVAQSLAMSRTPVREAFRALVSDGLVRSAGRGVQVVALDVEALRHAYQVRAALEALTAELAARRQAQGRIAPADLAALVDDAEQAGTATLAGEFAAAAGHSRRFHTRLAALAANPVASAALDRLWDQIVVSTRASLDPPGRPAHVNGQHRELLAAIREGRAADAAAVARAHVLDTLGEGSD</sequence>
<keyword evidence="3" id="KW-0804">Transcription</keyword>
<keyword evidence="1" id="KW-0805">Transcription regulation</keyword>
<feature type="domain" description="HTH gntR-type" evidence="4">
    <location>
        <begin position="10"/>
        <end position="76"/>
    </location>
</feature>
<evidence type="ECO:0000256" key="2">
    <source>
        <dbReference type="ARBA" id="ARBA00023125"/>
    </source>
</evidence>
<dbReference type="Pfam" id="PF00392">
    <property type="entry name" value="GntR"/>
    <property type="match status" value="1"/>
</dbReference>
<dbReference type="CDD" id="cd07377">
    <property type="entry name" value="WHTH_GntR"/>
    <property type="match status" value="1"/>
</dbReference>
<dbReference type="SUPFAM" id="SSF46785">
    <property type="entry name" value="Winged helix' DNA-binding domain"/>
    <property type="match status" value="1"/>
</dbReference>
<dbReference type="PANTHER" id="PTHR43537">
    <property type="entry name" value="TRANSCRIPTIONAL REGULATOR, GNTR FAMILY"/>
    <property type="match status" value="1"/>
</dbReference>
<dbReference type="SMART" id="SM00345">
    <property type="entry name" value="HTH_GNTR"/>
    <property type="match status" value="1"/>
</dbReference>
<dbReference type="SMART" id="SM00895">
    <property type="entry name" value="FCD"/>
    <property type="match status" value="1"/>
</dbReference>
<dbReference type="InterPro" id="IPR036390">
    <property type="entry name" value="WH_DNA-bd_sf"/>
</dbReference>
<reference evidence="5 6" key="1">
    <citation type="submission" date="2016-10" db="EMBL/GenBank/DDBJ databases">
        <authorList>
            <person name="de Groot N.N."/>
        </authorList>
    </citation>
    <scope>NUCLEOTIDE SEQUENCE [LARGE SCALE GENOMIC DNA]</scope>
    <source>
        <strain evidence="5 6">CGMCC 4.2026</strain>
    </source>
</reference>
<dbReference type="Gene3D" id="1.10.10.10">
    <property type="entry name" value="Winged helix-like DNA-binding domain superfamily/Winged helix DNA-binding domain"/>
    <property type="match status" value="1"/>
</dbReference>
<keyword evidence="2 5" id="KW-0238">DNA-binding</keyword>
<dbReference type="InterPro" id="IPR011711">
    <property type="entry name" value="GntR_C"/>
</dbReference>
<dbReference type="GO" id="GO:0003677">
    <property type="term" value="F:DNA binding"/>
    <property type="evidence" value="ECO:0007669"/>
    <property type="project" value="UniProtKB-KW"/>
</dbReference>
<protein>
    <submittedName>
        <fullName evidence="5">DNA-binding transcriptional regulator, GntR family</fullName>
    </submittedName>
</protein>
<dbReference type="STRING" id="310780.SAMN05216267_1003190"/>
<organism evidence="5 6">
    <name type="scientific">Actinacidiphila rubida</name>
    <dbReference type="NCBI Taxonomy" id="310780"/>
    <lineage>
        <taxon>Bacteria</taxon>
        <taxon>Bacillati</taxon>
        <taxon>Actinomycetota</taxon>
        <taxon>Actinomycetes</taxon>
        <taxon>Kitasatosporales</taxon>
        <taxon>Streptomycetaceae</taxon>
        <taxon>Actinacidiphila</taxon>
    </lineage>
</organism>
<evidence type="ECO:0000313" key="6">
    <source>
        <dbReference type="Proteomes" id="UP000181951"/>
    </source>
</evidence>
<dbReference type="SUPFAM" id="SSF48008">
    <property type="entry name" value="GntR ligand-binding domain-like"/>
    <property type="match status" value="1"/>
</dbReference>
<keyword evidence="6" id="KW-1185">Reference proteome</keyword>
<dbReference type="PRINTS" id="PR00035">
    <property type="entry name" value="HTHGNTR"/>
</dbReference>
<name>A0A1H8FAA4_9ACTN</name>
<dbReference type="Gene3D" id="1.20.120.530">
    <property type="entry name" value="GntR ligand-binding domain-like"/>
    <property type="match status" value="1"/>
</dbReference>
<proteinExistence type="predicted"/>
<dbReference type="InterPro" id="IPR036388">
    <property type="entry name" value="WH-like_DNA-bd_sf"/>
</dbReference>
<dbReference type="Pfam" id="PF07729">
    <property type="entry name" value="FCD"/>
    <property type="match status" value="1"/>
</dbReference>
<accession>A0A1H8FAA4</accession>
<dbReference type="EMBL" id="FODD01000003">
    <property type="protein sequence ID" value="SEN28147.1"/>
    <property type="molecule type" value="Genomic_DNA"/>
</dbReference>
<dbReference type="AlphaFoldDB" id="A0A1H8FAA4"/>
<dbReference type="InterPro" id="IPR008920">
    <property type="entry name" value="TF_FadR/GntR_C"/>
</dbReference>
<dbReference type="PROSITE" id="PS50949">
    <property type="entry name" value="HTH_GNTR"/>
    <property type="match status" value="1"/>
</dbReference>
<dbReference type="OrthoDB" id="5182935at2"/>
<evidence type="ECO:0000259" key="4">
    <source>
        <dbReference type="PROSITE" id="PS50949"/>
    </source>
</evidence>
<gene>
    <name evidence="5" type="ORF">SAMN05216267_1003190</name>
</gene>